<proteinExistence type="predicted"/>
<name>A0A401TDC2_CHIPU</name>
<reference evidence="2 3" key="1">
    <citation type="journal article" date="2018" name="Nat. Ecol. Evol.">
        <title>Shark genomes provide insights into elasmobranch evolution and the origin of vertebrates.</title>
        <authorList>
            <person name="Hara Y"/>
            <person name="Yamaguchi K"/>
            <person name="Onimaru K"/>
            <person name="Kadota M"/>
            <person name="Koyanagi M"/>
            <person name="Keeley SD"/>
            <person name="Tatsumi K"/>
            <person name="Tanaka K"/>
            <person name="Motone F"/>
            <person name="Kageyama Y"/>
            <person name="Nozu R"/>
            <person name="Adachi N"/>
            <person name="Nishimura O"/>
            <person name="Nakagawa R"/>
            <person name="Tanegashima C"/>
            <person name="Kiyatake I"/>
            <person name="Matsumoto R"/>
            <person name="Murakumo K"/>
            <person name="Nishida K"/>
            <person name="Terakita A"/>
            <person name="Kuratani S"/>
            <person name="Sato K"/>
            <person name="Hyodo S Kuraku.S."/>
        </authorList>
    </citation>
    <scope>NUCLEOTIDE SEQUENCE [LARGE SCALE GENOMIC DNA]</scope>
</reference>
<organism evidence="2 3">
    <name type="scientific">Chiloscyllium punctatum</name>
    <name type="common">Brownbanded bambooshark</name>
    <name type="synonym">Hemiscyllium punctatum</name>
    <dbReference type="NCBI Taxonomy" id="137246"/>
    <lineage>
        <taxon>Eukaryota</taxon>
        <taxon>Metazoa</taxon>
        <taxon>Chordata</taxon>
        <taxon>Craniata</taxon>
        <taxon>Vertebrata</taxon>
        <taxon>Chondrichthyes</taxon>
        <taxon>Elasmobranchii</taxon>
        <taxon>Galeomorphii</taxon>
        <taxon>Galeoidea</taxon>
        <taxon>Orectolobiformes</taxon>
        <taxon>Hemiscylliidae</taxon>
        <taxon>Chiloscyllium</taxon>
    </lineage>
</organism>
<sequence length="137" mass="15181">MFPKNCCIIRGRGTHKLQPPALGPRSHTHSRADFRAHPFRVETGPTQSWIGDEVTAHSRRHGLKQGRHLHGHKQDAGNAEDQAPYGLPGMRRTRCRTACREWGGPSAVRLAGNGEDQAPYGLPGKGRTRCRGVCREM</sequence>
<protein>
    <submittedName>
        <fullName evidence="2">Uncharacterized protein</fullName>
    </submittedName>
</protein>
<dbReference type="AlphaFoldDB" id="A0A401TDC2"/>
<dbReference type="EMBL" id="BEZZ01040133">
    <property type="protein sequence ID" value="GCC40651.1"/>
    <property type="molecule type" value="Genomic_DNA"/>
</dbReference>
<accession>A0A401TDC2</accession>
<evidence type="ECO:0000256" key="1">
    <source>
        <dbReference type="SAM" id="MobiDB-lite"/>
    </source>
</evidence>
<feature type="region of interest" description="Disordered" evidence="1">
    <location>
        <begin position="69"/>
        <end position="88"/>
    </location>
</feature>
<keyword evidence="3" id="KW-1185">Reference proteome</keyword>
<gene>
    <name evidence="2" type="ORF">chiPu_0024465</name>
</gene>
<dbReference type="Proteomes" id="UP000287033">
    <property type="component" value="Unassembled WGS sequence"/>
</dbReference>
<evidence type="ECO:0000313" key="3">
    <source>
        <dbReference type="Proteomes" id="UP000287033"/>
    </source>
</evidence>
<comment type="caution">
    <text evidence="2">The sequence shown here is derived from an EMBL/GenBank/DDBJ whole genome shotgun (WGS) entry which is preliminary data.</text>
</comment>
<evidence type="ECO:0000313" key="2">
    <source>
        <dbReference type="EMBL" id="GCC40651.1"/>
    </source>
</evidence>